<reference evidence="2 3" key="1">
    <citation type="submission" date="2015-03" db="EMBL/GenBank/DDBJ databases">
        <title>Genome sequence of Variovorax paradoxus TBEA6.</title>
        <authorList>
            <person name="Poehlein A."/>
            <person name="Schuldes J."/>
            <person name="Wuebbeler J.H."/>
            <person name="Hiessl S."/>
            <person name="Steinbuechel A."/>
            <person name="Daniel R."/>
        </authorList>
    </citation>
    <scope>NUCLEOTIDE SEQUENCE [LARGE SCALE GENOMIC DNA]</scope>
    <source>
        <strain evidence="2 3">TBEA6</strain>
    </source>
</reference>
<dbReference type="EMBL" id="JZWI01000009">
    <property type="protein sequence ID" value="KLN56867.1"/>
    <property type="molecule type" value="Genomic_DNA"/>
</dbReference>
<dbReference type="PATRIC" id="fig|34073.19.peg.2122"/>
<gene>
    <name evidence="2" type="ORF">VPARA_20710</name>
</gene>
<dbReference type="RefSeq" id="WP_021006048.1">
    <property type="nucleotide sequence ID" value="NZ_JZWI01000009.1"/>
</dbReference>
<dbReference type="Proteomes" id="UP000035170">
    <property type="component" value="Unassembled WGS sequence"/>
</dbReference>
<proteinExistence type="predicted"/>
<sequence length="92" mass="10804">MKRYELIENLTEVYFGQDYDYFGETGAEIMAEYRKACTPAELEALRVEIVDFMRSHPDLETDFPRRFERPAQPEDFGSTIREFLESVLAALK</sequence>
<dbReference type="AlphaFoldDB" id="A0A0H2M7Z4"/>
<keyword evidence="3" id="KW-1185">Reference proteome</keyword>
<name>A0A0H2M7Z4_VARPD</name>
<comment type="caution">
    <text evidence="2">The sequence shown here is derived from an EMBL/GenBank/DDBJ whole genome shotgun (WGS) entry which is preliminary data.</text>
</comment>
<dbReference type="Pfam" id="PF18593">
    <property type="entry name" value="CdiI_2"/>
    <property type="match status" value="1"/>
</dbReference>
<accession>A0A0H2M7Z4</accession>
<evidence type="ECO:0000313" key="2">
    <source>
        <dbReference type="EMBL" id="KLN56867.1"/>
    </source>
</evidence>
<organism evidence="2 3">
    <name type="scientific">Variovorax paradoxus</name>
    <dbReference type="NCBI Taxonomy" id="34073"/>
    <lineage>
        <taxon>Bacteria</taxon>
        <taxon>Pseudomonadati</taxon>
        <taxon>Pseudomonadota</taxon>
        <taxon>Betaproteobacteria</taxon>
        <taxon>Burkholderiales</taxon>
        <taxon>Comamonadaceae</taxon>
        <taxon>Variovorax</taxon>
    </lineage>
</organism>
<protein>
    <recommendedName>
        <fullName evidence="1">CdiI immunity protein domain-containing protein</fullName>
    </recommendedName>
</protein>
<dbReference type="InterPro" id="IPR041129">
    <property type="entry name" value="CdiI_2"/>
</dbReference>
<feature type="domain" description="CdiI immunity protein" evidence="1">
    <location>
        <begin position="3"/>
        <end position="90"/>
    </location>
</feature>
<evidence type="ECO:0000259" key="1">
    <source>
        <dbReference type="Pfam" id="PF18593"/>
    </source>
</evidence>
<evidence type="ECO:0000313" key="3">
    <source>
        <dbReference type="Proteomes" id="UP000035170"/>
    </source>
</evidence>